<comment type="caution">
    <text evidence="1">The sequence shown here is derived from an EMBL/GenBank/DDBJ whole genome shotgun (WGS) entry which is preliminary data.</text>
</comment>
<evidence type="ECO:0008006" key="3">
    <source>
        <dbReference type="Google" id="ProtNLM"/>
    </source>
</evidence>
<dbReference type="EMBL" id="NCKW01011057">
    <property type="protein sequence ID" value="POM64736.1"/>
    <property type="molecule type" value="Genomic_DNA"/>
</dbReference>
<dbReference type="AlphaFoldDB" id="A0A2P4XGR3"/>
<reference evidence="1 2" key="1">
    <citation type="journal article" date="2017" name="Genome Biol. Evol.">
        <title>Phytophthora megakarya and P. palmivora, closely related causal agents of cacao black pod rot, underwent increases in genome sizes and gene numbers by different mechanisms.</title>
        <authorList>
            <person name="Ali S.S."/>
            <person name="Shao J."/>
            <person name="Lary D.J."/>
            <person name="Kronmiller B."/>
            <person name="Shen D."/>
            <person name="Strem M.D."/>
            <person name="Amoako-Attah I."/>
            <person name="Akrofi A.Y."/>
            <person name="Begoude B.A."/>
            <person name="Ten Hoopen G.M."/>
            <person name="Coulibaly K."/>
            <person name="Kebe B.I."/>
            <person name="Melnick R.L."/>
            <person name="Guiltinan M.J."/>
            <person name="Tyler B.M."/>
            <person name="Meinhardt L.W."/>
            <person name="Bailey B.A."/>
        </authorList>
    </citation>
    <scope>NUCLEOTIDE SEQUENCE [LARGE SCALE GENOMIC DNA]</scope>
    <source>
        <strain evidence="2">sbr112.9</strain>
    </source>
</reference>
<gene>
    <name evidence="1" type="ORF">PHPALM_19704</name>
</gene>
<dbReference type="Proteomes" id="UP000237271">
    <property type="component" value="Unassembled WGS sequence"/>
</dbReference>
<accession>A0A2P4XGR3</accession>
<dbReference type="OrthoDB" id="120794at2759"/>
<evidence type="ECO:0000313" key="2">
    <source>
        <dbReference type="Proteomes" id="UP000237271"/>
    </source>
</evidence>
<proteinExistence type="predicted"/>
<organism evidence="1 2">
    <name type="scientific">Phytophthora palmivora</name>
    <dbReference type="NCBI Taxonomy" id="4796"/>
    <lineage>
        <taxon>Eukaryota</taxon>
        <taxon>Sar</taxon>
        <taxon>Stramenopiles</taxon>
        <taxon>Oomycota</taxon>
        <taxon>Peronosporomycetes</taxon>
        <taxon>Peronosporales</taxon>
        <taxon>Peronosporaceae</taxon>
        <taxon>Phytophthora</taxon>
    </lineage>
</organism>
<sequence>MFSLQQQAMATSQEQMRAFMQQQARFQREMYEKHARANPPKFHGCADEDMELWLFHIEEHFATPKMDWSSDDSRFLDIVVPFLDVDAMAWHREFKHSTGNNPETWSVFKHQIRSPYRDNDYDIKFMQLLSISSIDMPETVKRWFYQHNLRADHNPYVSQYGPLTLKDTIDHAQQFEDSREAPTSMSSSIFVSTGKTTMIIATRKEKERLMKGKRRMESP</sequence>
<protein>
    <recommendedName>
        <fullName evidence="3">Retrotransposon gag domain-containing protein</fullName>
    </recommendedName>
</protein>
<evidence type="ECO:0000313" key="1">
    <source>
        <dbReference type="EMBL" id="POM64736.1"/>
    </source>
</evidence>
<name>A0A2P4XGR3_9STRA</name>
<keyword evidence="2" id="KW-1185">Reference proteome</keyword>